<dbReference type="InterPro" id="IPR023232">
    <property type="entry name" value="Glyco_hydro_2_AS"/>
</dbReference>
<protein>
    <recommendedName>
        <fullName evidence="3">Beta-glucuronidase</fullName>
        <ecNumber evidence="2">3.2.1.31</ecNumber>
    </recommendedName>
</protein>
<dbReference type="PANTHER" id="PTHR10066:SF67">
    <property type="entry name" value="BETA-GLUCURONIDASE"/>
    <property type="match status" value="1"/>
</dbReference>
<reference evidence="10 11" key="1">
    <citation type="submission" date="2019-12" db="EMBL/GenBank/DDBJ databases">
        <title>Corynebacterium sp. nov., isolated from feces of the Anser Albifrons in China.</title>
        <authorList>
            <person name="Liu Q."/>
        </authorList>
    </citation>
    <scope>NUCLEOTIDE SEQUENCE [LARGE SCALE GENOMIC DNA]</scope>
    <source>
        <strain evidence="10 11">4H37-19</strain>
    </source>
</reference>
<evidence type="ECO:0000256" key="1">
    <source>
        <dbReference type="ARBA" id="ARBA00007401"/>
    </source>
</evidence>
<dbReference type="SUPFAM" id="SSF49303">
    <property type="entry name" value="beta-Galactosidase/glucuronidase domain"/>
    <property type="match status" value="1"/>
</dbReference>
<name>A0A7H0SNJ0_9CORY</name>
<dbReference type="Proteomes" id="UP000516320">
    <property type="component" value="Chromosome"/>
</dbReference>
<dbReference type="InterPro" id="IPR006104">
    <property type="entry name" value="Glyco_hydro_2_N"/>
</dbReference>
<dbReference type="InterPro" id="IPR008979">
    <property type="entry name" value="Galactose-bd-like_sf"/>
</dbReference>
<dbReference type="InterPro" id="IPR036156">
    <property type="entry name" value="Beta-gal/glucu_dom_sf"/>
</dbReference>
<dbReference type="InterPro" id="IPR013783">
    <property type="entry name" value="Ig-like_fold"/>
</dbReference>
<dbReference type="Gene3D" id="3.20.20.80">
    <property type="entry name" value="Glycosidases"/>
    <property type="match status" value="1"/>
</dbReference>
<dbReference type="Gene3D" id="2.60.120.260">
    <property type="entry name" value="Galactose-binding domain-like"/>
    <property type="match status" value="1"/>
</dbReference>
<evidence type="ECO:0000256" key="2">
    <source>
        <dbReference type="ARBA" id="ARBA00012761"/>
    </source>
</evidence>
<dbReference type="NCBIfam" id="NF007538">
    <property type="entry name" value="PRK10150.1"/>
    <property type="match status" value="1"/>
</dbReference>
<feature type="domain" description="Glycosyl hydrolases family 2 sugar binding" evidence="9">
    <location>
        <begin position="13"/>
        <end position="179"/>
    </location>
</feature>
<keyword evidence="5 6" id="KW-0326">Glycosidase</keyword>
<dbReference type="Pfam" id="PF00703">
    <property type="entry name" value="Glyco_hydro_2"/>
    <property type="match status" value="1"/>
</dbReference>
<evidence type="ECO:0000259" key="9">
    <source>
        <dbReference type="Pfam" id="PF02837"/>
    </source>
</evidence>
<dbReference type="EC" id="3.2.1.31" evidence="2"/>
<dbReference type="PANTHER" id="PTHR10066">
    <property type="entry name" value="BETA-GLUCURONIDASE"/>
    <property type="match status" value="1"/>
</dbReference>
<dbReference type="AlphaFoldDB" id="A0A7H0SNJ0"/>
<dbReference type="InterPro" id="IPR006103">
    <property type="entry name" value="Glyco_hydro_2_cat"/>
</dbReference>
<dbReference type="InterPro" id="IPR006101">
    <property type="entry name" value="Glyco_hydro_2"/>
</dbReference>
<dbReference type="Pfam" id="PF02837">
    <property type="entry name" value="Glyco_hydro_2_N"/>
    <property type="match status" value="1"/>
</dbReference>
<evidence type="ECO:0000256" key="5">
    <source>
        <dbReference type="ARBA" id="ARBA00023295"/>
    </source>
</evidence>
<organism evidence="10 11">
    <name type="scientific">Corynebacterium poyangense</name>
    <dbReference type="NCBI Taxonomy" id="2684405"/>
    <lineage>
        <taxon>Bacteria</taxon>
        <taxon>Bacillati</taxon>
        <taxon>Actinomycetota</taxon>
        <taxon>Actinomycetes</taxon>
        <taxon>Mycobacteriales</taxon>
        <taxon>Corynebacteriaceae</taxon>
        <taxon>Corynebacterium</taxon>
    </lineage>
</organism>
<evidence type="ECO:0000256" key="4">
    <source>
        <dbReference type="ARBA" id="ARBA00022801"/>
    </source>
</evidence>
<dbReference type="KEGG" id="cpoy:GP475_05245"/>
<sequence length="593" mass="67126">MLVMRESRTRDCRILNGMWRFYPDLDHTAEAEEIWRDALPGSQQCAVPASVNDLFTDPRIRHHVGLYFYERMVLVPGTWDQSVILRCGSATHEARVWVNGQEVGDHRGGYLPVEVDITDHVTPGEVFRLTIAVDNRLYQDSIPPGEVVQQDDGTWRQDYRHDFFNYAGLHRSVALWSRPRTYLHDVTITTSYSGSTGVVSWSADFSEAPASIQIKVLDHRDVSVIAESEGSSGQVEIPHVRLWTPGIGGLYDLEISAYDEAGQLLDCHREPFGVREVAVEGMQFLINGEPFYFTGFGMHEDHETLGKGHSDAHMLQDFELLSWIGANSLRTSHYPYSDEFMDYCDEHGIVVIDETAAVGLNWAIAGGIVGDEVGATFTPGHVDDKTQATHKDHIAELIQRDKNRPSVVMWSIANEPDTAVPEAREYFAPLVEWTRSLDATRPVGFTNVMFAPAGVDTVSDLFDVLMLNRYYGWYAHIADLKKAQEVLREELEKWQDMLHKPIIMTEYGADTVAGLHSVHNVPFSEEFQVAYLKAYEEVFDAVPAVIGEQMWNFADFQTKFGIARIDGNRKGAFTRDRRPKAAATHLRQRWTTR</sequence>
<evidence type="ECO:0000259" key="7">
    <source>
        <dbReference type="Pfam" id="PF00703"/>
    </source>
</evidence>
<dbReference type="SUPFAM" id="SSF49785">
    <property type="entry name" value="Galactose-binding domain-like"/>
    <property type="match status" value="1"/>
</dbReference>
<feature type="domain" description="Glycoside hydrolase family 2 immunoglobulin-like beta-sandwich" evidence="7">
    <location>
        <begin position="181"/>
        <end position="275"/>
    </location>
</feature>
<dbReference type="InterPro" id="IPR006102">
    <property type="entry name" value="Ig-like_GH2"/>
</dbReference>
<dbReference type="SUPFAM" id="SSF51445">
    <property type="entry name" value="(Trans)glycosidases"/>
    <property type="match status" value="1"/>
</dbReference>
<dbReference type="PROSITE" id="PS00608">
    <property type="entry name" value="GLYCOSYL_HYDROL_F2_2"/>
    <property type="match status" value="1"/>
</dbReference>
<dbReference type="FunFam" id="3.20.20.80:FF:000080">
    <property type="entry name" value="Beta-glucuronidase UidA"/>
    <property type="match status" value="1"/>
</dbReference>
<dbReference type="PRINTS" id="PR00132">
    <property type="entry name" value="GLHYDRLASE2"/>
</dbReference>
<dbReference type="GO" id="GO:0004566">
    <property type="term" value="F:beta-glucuronidase activity"/>
    <property type="evidence" value="ECO:0007669"/>
    <property type="project" value="UniProtKB-EC"/>
</dbReference>
<evidence type="ECO:0000259" key="8">
    <source>
        <dbReference type="Pfam" id="PF02836"/>
    </source>
</evidence>
<dbReference type="GO" id="GO:0005975">
    <property type="term" value="P:carbohydrate metabolic process"/>
    <property type="evidence" value="ECO:0007669"/>
    <property type="project" value="InterPro"/>
</dbReference>
<dbReference type="PROSITE" id="PS00719">
    <property type="entry name" value="GLYCOSYL_HYDROL_F2_1"/>
    <property type="match status" value="1"/>
</dbReference>
<evidence type="ECO:0000256" key="6">
    <source>
        <dbReference type="RuleBase" id="RU361154"/>
    </source>
</evidence>
<keyword evidence="4 6" id="KW-0378">Hydrolase</keyword>
<dbReference type="GO" id="GO:0019391">
    <property type="term" value="P:glucuronoside catabolic process"/>
    <property type="evidence" value="ECO:0007669"/>
    <property type="project" value="TreeGrafter"/>
</dbReference>
<evidence type="ECO:0000256" key="3">
    <source>
        <dbReference type="ARBA" id="ARBA00016205"/>
    </source>
</evidence>
<feature type="domain" description="Glycoside hydrolase family 2 catalytic" evidence="8">
    <location>
        <begin position="277"/>
        <end position="591"/>
    </location>
</feature>
<dbReference type="InterPro" id="IPR017853">
    <property type="entry name" value="GH"/>
</dbReference>
<accession>A0A7H0SNJ0</accession>
<dbReference type="InterPro" id="IPR023230">
    <property type="entry name" value="Glyco_hydro_2_CS"/>
</dbReference>
<gene>
    <name evidence="10" type="primary">uidA</name>
    <name evidence="10" type="ORF">GP475_05245</name>
</gene>
<evidence type="ECO:0000313" key="10">
    <source>
        <dbReference type="EMBL" id="QNQ90115.1"/>
    </source>
</evidence>
<dbReference type="GO" id="GO:0030246">
    <property type="term" value="F:carbohydrate binding"/>
    <property type="evidence" value="ECO:0007669"/>
    <property type="project" value="TreeGrafter"/>
</dbReference>
<evidence type="ECO:0000313" key="11">
    <source>
        <dbReference type="Proteomes" id="UP000516320"/>
    </source>
</evidence>
<comment type="similarity">
    <text evidence="1 6">Belongs to the glycosyl hydrolase 2 family.</text>
</comment>
<dbReference type="Pfam" id="PF02836">
    <property type="entry name" value="Glyco_hydro_2_C"/>
    <property type="match status" value="1"/>
</dbReference>
<keyword evidence="11" id="KW-1185">Reference proteome</keyword>
<proteinExistence type="inferred from homology"/>
<dbReference type="Gene3D" id="2.60.40.10">
    <property type="entry name" value="Immunoglobulins"/>
    <property type="match status" value="1"/>
</dbReference>
<dbReference type="EMBL" id="CP046884">
    <property type="protein sequence ID" value="QNQ90115.1"/>
    <property type="molecule type" value="Genomic_DNA"/>
</dbReference>